<gene>
    <name evidence="3" type="ORF">IAD41_05725</name>
</gene>
<feature type="domain" description="Sporulation stage II protein D amidase enhancer LytB N-terminal" evidence="2">
    <location>
        <begin position="151"/>
        <end position="239"/>
    </location>
</feature>
<dbReference type="AlphaFoldDB" id="A0A9D1FX83"/>
<organism evidence="3 4">
    <name type="scientific">Candidatus Scatenecus faecavium</name>
    <dbReference type="NCBI Taxonomy" id="2840915"/>
    <lineage>
        <taxon>Bacteria</taxon>
        <taxon>Candidatus Scatenecus</taxon>
    </lineage>
</organism>
<evidence type="ECO:0000256" key="1">
    <source>
        <dbReference type="SAM" id="SignalP"/>
    </source>
</evidence>
<keyword evidence="1" id="KW-0732">Signal</keyword>
<dbReference type="Pfam" id="PF08486">
    <property type="entry name" value="SpoIID"/>
    <property type="match status" value="1"/>
</dbReference>
<feature type="chain" id="PRO_5038757993" evidence="1">
    <location>
        <begin position="16"/>
        <end position="572"/>
    </location>
</feature>
<reference evidence="3" key="2">
    <citation type="journal article" date="2021" name="PeerJ">
        <title>Extensive microbial diversity within the chicken gut microbiome revealed by metagenomics and culture.</title>
        <authorList>
            <person name="Gilroy R."/>
            <person name="Ravi A."/>
            <person name="Getino M."/>
            <person name="Pursley I."/>
            <person name="Horton D.L."/>
            <person name="Alikhan N.F."/>
            <person name="Baker D."/>
            <person name="Gharbi K."/>
            <person name="Hall N."/>
            <person name="Watson M."/>
            <person name="Adriaenssens E.M."/>
            <person name="Foster-Nyarko E."/>
            <person name="Jarju S."/>
            <person name="Secka A."/>
            <person name="Antonio M."/>
            <person name="Oren A."/>
            <person name="Chaudhuri R.R."/>
            <person name="La Ragione R."/>
            <person name="Hildebrand F."/>
            <person name="Pallen M.J."/>
        </authorList>
    </citation>
    <scope>NUCLEOTIDE SEQUENCE</scope>
    <source>
        <strain evidence="3">CHK152-2994</strain>
    </source>
</reference>
<dbReference type="NCBIfam" id="TIGR02669">
    <property type="entry name" value="SpoIID_LytB"/>
    <property type="match status" value="1"/>
</dbReference>
<comment type="caution">
    <text evidence="3">The sequence shown here is derived from an EMBL/GenBank/DDBJ whole genome shotgun (WGS) entry which is preliminary data.</text>
</comment>
<feature type="signal peptide" evidence="1">
    <location>
        <begin position="1"/>
        <end position="15"/>
    </location>
</feature>
<dbReference type="GO" id="GO:0030435">
    <property type="term" value="P:sporulation resulting in formation of a cellular spore"/>
    <property type="evidence" value="ECO:0007669"/>
    <property type="project" value="InterPro"/>
</dbReference>
<feature type="non-terminal residue" evidence="3">
    <location>
        <position position="1"/>
    </location>
</feature>
<proteinExistence type="predicted"/>
<dbReference type="PANTHER" id="PTHR30032:SF4">
    <property type="entry name" value="AMIDASE ENHANCER"/>
    <property type="match status" value="1"/>
</dbReference>
<evidence type="ECO:0000313" key="3">
    <source>
        <dbReference type="EMBL" id="HIS83086.1"/>
    </source>
</evidence>
<sequence length="572" mass="62858">VLITSALLLSAPAQAASFTPVIPPATMQIAREAQARTVYEKPSSEVVRVGIATTGFGTYDYKEISVYGTDEIQIYNDNALIAKFPANNDIKITYSNGMYSIYDNDGSLLDEVSGPVTFTCEDGLLGVTGLKRAGKNALYHGAFQLAAKNNNVFNLVNVIEVEDYLKGVVPNEMPVRFGLEALKAQSVAARNYVLSPRTKSSANYDVVDSVASQVYYGANTETSVSDEAVLETTGIVALYGWDLILAQYSSTAGGYTEDYAYAFSNPTTKAFPSEGKPYLVAKPDILSQRPLNTEEAAAEFYKSKPDSYDIRSPYFRWEREWTAEEFQKALEGTLAAQSATGFVTPAFQKGQTLGEIVSIDVKKRGESGKIVELEITTSTGTYKVYKELVIRRLITKDGKALPSANVVFETQYDDDGKLVSIKAFGGGYGHGVGMSQYGAGFMGSELKLPYEKILQHYYNGITLGTKPVIISADESQQEAVQHFYSSDKKAEIVVDNKFQVSKLIAEINGKEYEFELCKSFLPVNRICRIDISKHLKKGLNTVIFKYPLEEGSKKALRLFVEVEKSDGSGDIW</sequence>
<dbReference type="EMBL" id="DVJO01000125">
    <property type="protein sequence ID" value="HIS83086.1"/>
    <property type="molecule type" value="Genomic_DNA"/>
</dbReference>
<accession>A0A9D1FX83</accession>
<dbReference type="InterPro" id="IPR051922">
    <property type="entry name" value="Bact_Sporulation_Assoc"/>
</dbReference>
<reference evidence="3" key="1">
    <citation type="submission" date="2020-10" db="EMBL/GenBank/DDBJ databases">
        <authorList>
            <person name="Gilroy R."/>
        </authorList>
    </citation>
    <scope>NUCLEOTIDE SEQUENCE</scope>
    <source>
        <strain evidence="3">CHK152-2994</strain>
    </source>
</reference>
<evidence type="ECO:0000313" key="4">
    <source>
        <dbReference type="Proteomes" id="UP000824139"/>
    </source>
</evidence>
<dbReference type="PANTHER" id="PTHR30032">
    <property type="entry name" value="N-ACETYLMURAMOYL-L-ALANINE AMIDASE-RELATED"/>
    <property type="match status" value="1"/>
</dbReference>
<dbReference type="InterPro" id="IPR013486">
    <property type="entry name" value="SpoIID/LytB"/>
</dbReference>
<dbReference type="GO" id="GO:0030288">
    <property type="term" value="C:outer membrane-bounded periplasmic space"/>
    <property type="evidence" value="ECO:0007669"/>
    <property type="project" value="TreeGrafter"/>
</dbReference>
<evidence type="ECO:0000259" key="2">
    <source>
        <dbReference type="Pfam" id="PF08486"/>
    </source>
</evidence>
<protein>
    <submittedName>
        <fullName evidence="3">SpoIID/LytB domain-containing protein</fullName>
    </submittedName>
</protein>
<name>A0A9D1FX83_9BACT</name>
<dbReference type="Proteomes" id="UP000824139">
    <property type="component" value="Unassembled WGS sequence"/>
</dbReference>
<dbReference type="InterPro" id="IPR013693">
    <property type="entry name" value="SpoIID/LytB_N"/>
</dbReference>